<reference evidence="2" key="1">
    <citation type="submission" date="2016-10" db="EMBL/GenBank/DDBJ databases">
        <authorList>
            <person name="Varghese N."/>
            <person name="Submissions S."/>
        </authorList>
    </citation>
    <scope>NUCLEOTIDE SEQUENCE [LARGE SCALE GENOMIC DNA]</scope>
    <source>
        <strain evidence="2">DSM 17465</strain>
    </source>
</reference>
<dbReference type="SUPFAM" id="SSF53448">
    <property type="entry name" value="Nucleotide-diphospho-sugar transferases"/>
    <property type="match status" value="1"/>
</dbReference>
<keyword evidence="2" id="KW-1185">Reference proteome</keyword>
<dbReference type="EMBL" id="FPBD01000006">
    <property type="protein sequence ID" value="SFU02862.1"/>
    <property type="molecule type" value="Genomic_DNA"/>
</dbReference>
<dbReference type="PANTHER" id="PTHR42866:SF1">
    <property type="entry name" value="SPORE COAT POLYSACCHARIDE BIOSYNTHESIS PROTEIN SPSF"/>
    <property type="match status" value="1"/>
</dbReference>
<gene>
    <name evidence="1" type="ORF">SAMN05444141_106426</name>
</gene>
<dbReference type="PANTHER" id="PTHR42866">
    <property type="entry name" value="3-DEOXY-MANNO-OCTULOSONATE CYTIDYLYLTRANSFERASE"/>
    <property type="match status" value="1"/>
</dbReference>
<dbReference type="InterPro" id="IPR003329">
    <property type="entry name" value="Cytidylyl_trans"/>
</dbReference>
<dbReference type="Proteomes" id="UP000183371">
    <property type="component" value="Unassembled WGS sequence"/>
</dbReference>
<evidence type="ECO:0000313" key="2">
    <source>
        <dbReference type="Proteomes" id="UP000183371"/>
    </source>
</evidence>
<evidence type="ECO:0000313" key="1">
    <source>
        <dbReference type="EMBL" id="SFU02862.1"/>
    </source>
</evidence>
<accession>A0A1I7CTW5</accession>
<dbReference type="RefSeq" id="WP_054785054.1">
    <property type="nucleotide sequence ID" value="NZ_FPBD01000006.1"/>
</dbReference>
<sequence length="238" mass="26933">MANIPVIVQARMTSSRLPGKVMKPFGGATFLESCLDRCAEVEGISEVICATTEGAECDGIENLCHKRGYRVHRGDEFDVLGRYYNAAKAVKADAVMRITSDCPLADPGVAHEILVSFLEGGADLVTTNIPVSWPIGLDVEVFTFDALEEAFFEAQHPFEREHVSPFIRHRPMRYRLKNHPCPIEGLSHWRMTLDTADDLEFFYKLEEEYSGDLMKSTWREVTSFLQERNDIVRINSDI</sequence>
<protein>
    <submittedName>
        <fullName evidence="1">Glutamate-1-semialdehyde 2,1-aminomutase/spore coat polysaccharide biosynthesis protein SpsF</fullName>
    </submittedName>
</protein>
<dbReference type="GO" id="GO:0005829">
    <property type="term" value="C:cytosol"/>
    <property type="evidence" value="ECO:0007669"/>
    <property type="project" value="TreeGrafter"/>
</dbReference>
<organism evidence="1 2">
    <name type="scientific">Pseudovibrio denitrificans</name>
    <dbReference type="NCBI Taxonomy" id="258256"/>
    <lineage>
        <taxon>Bacteria</taxon>
        <taxon>Pseudomonadati</taxon>
        <taxon>Pseudomonadota</taxon>
        <taxon>Alphaproteobacteria</taxon>
        <taxon>Hyphomicrobiales</taxon>
        <taxon>Stappiaceae</taxon>
        <taxon>Pseudovibrio</taxon>
    </lineage>
</organism>
<name>A0A1I7CTW5_9HYPH</name>
<dbReference type="Gene3D" id="3.90.550.10">
    <property type="entry name" value="Spore Coat Polysaccharide Biosynthesis Protein SpsA, Chain A"/>
    <property type="match status" value="1"/>
</dbReference>
<dbReference type="Pfam" id="PF02348">
    <property type="entry name" value="CTP_transf_3"/>
    <property type="match status" value="1"/>
</dbReference>
<dbReference type="InterPro" id="IPR029044">
    <property type="entry name" value="Nucleotide-diphossugar_trans"/>
</dbReference>
<proteinExistence type="predicted"/>
<dbReference type="AlphaFoldDB" id="A0A1I7CTW5"/>
<dbReference type="CDD" id="cd02518">
    <property type="entry name" value="GT2_SpsF"/>
    <property type="match status" value="1"/>
</dbReference>